<keyword evidence="3" id="KW-1185">Reference proteome</keyword>
<evidence type="ECO:0000313" key="2">
    <source>
        <dbReference type="EMBL" id="KLU21976.1"/>
    </source>
</evidence>
<feature type="chain" id="PRO_5005248991" description="Lipoprotein" evidence="1">
    <location>
        <begin position="19"/>
        <end position="178"/>
    </location>
</feature>
<protein>
    <recommendedName>
        <fullName evidence="4">Lipoprotein</fullName>
    </recommendedName>
</protein>
<evidence type="ECO:0000256" key="1">
    <source>
        <dbReference type="SAM" id="SignalP"/>
    </source>
</evidence>
<keyword evidence="1" id="KW-0732">Signal</keyword>
<sequence>MKRFLLAAVIATSLSACGGVTLGKDGWMIDNTSSGGMICTYNGPIRTCRDPAQAARTQTMLAEQAATREKQQEAWVAARDAAIAKQNADRQAQIALESTPEYKAAQAAKQISSCKQTIENAREGLAHQHEIEEVSGVIDMGARRHYAEWIVSCSESIHQAWVNYKANGGTAKSIAAIN</sequence>
<reference evidence="2 3" key="1">
    <citation type="journal article" date="2015" name="Genome Announc.">
        <title>Draft Genome Sequence of Burkholderia sp. Strain PML1(12), an Ectomycorrhizosphere-Inhabiting Bacterium with Effective Mineral-Weathering Ability.</title>
        <authorList>
            <person name="Uroz S."/>
            <person name="Oger P."/>
        </authorList>
    </citation>
    <scope>NUCLEOTIDE SEQUENCE [LARGE SCALE GENOMIC DNA]</scope>
    <source>
        <strain evidence="3">PML1(12)</strain>
    </source>
</reference>
<dbReference type="AlphaFoldDB" id="A0A0J1CNL5"/>
<accession>A0A0J1CNL5</accession>
<organism evidence="2 3">
    <name type="scientific">Caballeronia mineralivorans PML1(12)</name>
    <dbReference type="NCBI Taxonomy" id="908627"/>
    <lineage>
        <taxon>Bacteria</taxon>
        <taxon>Pseudomonadati</taxon>
        <taxon>Pseudomonadota</taxon>
        <taxon>Betaproteobacteria</taxon>
        <taxon>Burkholderiales</taxon>
        <taxon>Burkholderiaceae</taxon>
        <taxon>Caballeronia</taxon>
    </lineage>
</organism>
<comment type="caution">
    <text evidence="2">The sequence shown here is derived from an EMBL/GenBank/DDBJ whole genome shotgun (WGS) entry which is preliminary data.</text>
</comment>
<dbReference type="Proteomes" id="UP000035963">
    <property type="component" value="Unassembled WGS sequence"/>
</dbReference>
<dbReference type="PATRIC" id="fig|908627.4.peg.7390"/>
<evidence type="ECO:0008006" key="4">
    <source>
        <dbReference type="Google" id="ProtNLM"/>
    </source>
</evidence>
<gene>
    <name evidence="2" type="ORF">EOS_33075</name>
</gene>
<dbReference type="RefSeq" id="WP_047896425.1">
    <property type="nucleotide sequence ID" value="NZ_AEJF01000194.1"/>
</dbReference>
<dbReference type="PROSITE" id="PS51257">
    <property type="entry name" value="PROKAR_LIPOPROTEIN"/>
    <property type="match status" value="1"/>
</dbReference>
<evidence type="ECO:0000313" key="3">
    <source>
        <dbReference type="Proteomes" id="UP000035963"/>
    </source>
</evidence>
<feature type="signal peptide" evidence="1">
    <location>
        <begin position="1"/>
        <end position="18"/>
    </location>
</feature>
<dbReference type="EMBL" id="AEJF01000194">
    <property type="protein sequence ID" value="KLU21976.1"/>
    <property type="molecule type" value="Genomic_DNA"/>
</dbReference>
<proteinExistence type="predicted"/>
<name>A0A0J1CNL5_9BURK</name>